<comment type="similarity">
    <text evidence="2">Belongs to the TspO/BZRP family.</text>
</comment>
<keyword evidence="3 6" id="KW-0812">Transmembrane</keyword>
<accession>A0AAV6ITF2</accession>
<evidence type="ECO:0000256" key="6">
    <source>
        <dbReference type="SAM" id="Phobius"/>
    </source>
</evidence>
<reference evidence="7" key="1">
    <citation type="submission" date="2020-08" db="EMBL/GenBank/DDBJ databases">
        <title>Plant Genome Project.</title>
        <authorList>
            <person name="Zhang R.-G."/>
        </authorList>
    </citation>
    <scope>NUCLEOTIDE SEQUENCE</scope>
    <source>
        <strain evidence="7">WSP0</strain>
        <tissue evidence="7">Leaf</tissue>
    </source>
</reference>
<proteinExistence type="inferred from homology"/>
<dbReference type="AlphaFoldDB" id="A0AAV6ITF2"/>
<dbReference type="InterPro" id="IPR004307">
    <property type="entry name" value="TspO_MBR"/>
</dbReference>
<feature type="transmembrane region" description="Helical" evidence="6">
    <location>
        <begin position="133"/>
        <end position="154"/>
    </location>
</feature>
<comment type="subcellular location">
    <subcellularLocation>
        <location evidence="1">Membrane</location>
        <topology evidence="1">Multi-pass membrane protein</topology>
    </subcellularLocation>
</comment>
<dbReference type="EMBL" id="JACTNZ010000009">
    <property type="protein sequence ID" value="KAG5530803.1"/>
    <property type="molecule type" value="Genomic_DNA"/>
</dbReference>
<name>A0AAV6ITF2_9ERIC</name>
<evidence type="ECO:0000256" key="5">
    <source>
        <dbReference type="ARBA" id="ARBA00023136"/>
    </source>
</evidence>
<comment type="caution">
    <text evidence="7">The sequence shown here is derived from an EMBL/GenBank/DDBJ whole genome shotgun (WGS) entry which is preliminary data.</text>
</comment>
<sequence length="209" mass="23510">MATENLRHRIGDDWNIINPTENIDEIYDDNDYEDDYEDDYVEDTSSMKGRMSRWKAAIARHGFLCLAAAILPASLHLVDVFFLRSAERASAHPSWLLTRWITDAHFVFSSLVIGLSTWFTWAENGPPRNPTAFAVRFLAYTALSLAWDPVVFGWGAVKLGMFVCGMRALLALGIGCSIKRLNGTAGELIFRATELGSTHLFRCTLYLLL</sequence>
<gene>
    <name evidence="7" type="ORF">RHGRI_025693</name>
</gene>
<evidence type="ECO:0000256" key="2">
    <source>
        <dbReference type="ARBA" id="ARBA00007524"/>
    </source>
</evidence>
<dbReference type="Gene3D" id="1.20.1260.100">
    <property type="entry name" value="TspO/MBR protein"/>
    <property type="match status" value="1"/>
</dbReference>
<organism evidence="7 8">
    <name type="scientific">Rhododendron griersonianum</name>
    <dbReference type="NCBI Taxonomy" id="479676"/>
    <lineage>
        <taxon>Eukaryota</taxon>
        <taxon>Viridiplantae</taxon>
        <taxon>Streptophyta</taxon>
        <taxon>Embryophyta</taxon>
        <taxon>Tracheophyta</taxon>
        <taxon>Spermatophyta</taxon>
        <taxon>Magnoliopsida</taxon>
        <taxon>eudicotyledons</taxon>
        <taxon>Gunneridae</taxon>
        <taxon>Pentapetalae</taxon>
        <taxon>asterids</taxon>
        <taxon>Ericales</taxon>
        <taxon>Ericaceae</taxon>
        <taxon>Ericoideae</taxon>
        <taxon>Rhodoreae</taxon>
        <taxon>Rhododendron</taxon>
    </lineage>
</organism>
<dbReference type="PANTHER" id="PTHR10057">
    <property type="entry name" value="PERIPHERAL-TYPE BENZODIAZEPINE RECEPTOR"/>
    <property type="match status" value="1"/>
</dbReference>
<evidence type="ECO:0000256" key="3">
    <source>
        <dbReference type="ARBA" id="ARBA00022692"/>
    </source>
</evidence>
<evidence type="ECO:0000256" key="4">
    <source>
        <dbReference type="ARBA" id="ARBA00022989"/>
    </source>
</evidence>
<keyword evidence="4 6" id="KW-1133">Transmembrane helix</keyword>
<keyword evidence="5 6" id="KW-0472">Membrane</keyword>
<dbReference type="InterPro" id="IPR038330">
    <property type="entry name" value="TspO/MBR-related_sf"/>
</dbReference>
<dbReference type="Proteomes" id="UP000823749">
    <property type="component" value="Chromosome 9"/>
</dbReference>
<dbReference type="PANTHER" id="PTHR10057:SF0">
    <property type="entry name" value="TRANSLOCATOR PROTEIN"/>
    <property type="match status" value="1"/>
</dbReference>
<evidence type="ECO:0000313" key="8">
    <source>
        <dbReference type="Proteomes" id="UP000823749"/>
    </source>
</evidence>
<evidence type="ECO:0000256" key="1">
    <source>
        <dbReference type="ARBA" id="ARBA00004141"/>
    </source>
</evidence>
<dbReference type="GO" id="GO:0016020">
    <property type="term" value="C:membrane"/>
    <property type="evidence" value="ECO:0007669"/>
    <property type="project" value="UniProtKB-SubCell"/>
</dbReference>
<protein>
    <submittedName>
        <fullName evidence="7">Uncharacterized protein</fullName>
    </submittedName>
</protein>
<feature type="transmembrane region" description="Helical" evidence="6">
    <location>
        <begin position="97"/>
        <end position="121"/>
    </location>
</feature>
<keyword evidence="8" id="KW-1185">Reference proteome</keyword>
<dbReference type="Pfam" id="PF03073">
    <property type="entry name" value="TspO_MBR"/>
    <property type="match status" value="1"/>
</dbReference>
<feature type="transmembrane region" description="Helical" evidence="6">
    <location>
        <begin position="57"/>
        <end position="77"/>
    </location>
</feature>
<evidence type="ECO:0000313" key="7">
    <source>
        <dbReference type="EMBL" id="KAG5530803.1"/>
    </source>
</evidence>
<dbReference type="GO" id="GO:0033013">
    <property type="term" value="P:tetrapyrrole metabolic process"/>
    <property type="evidence" value="ECO:0007669"/>
    <property type="project" value="UniProtKB-ARBA"/>
</dbReference>